<protein>
    <submittedName>
        <fullName evidence="2">Uncharacterized protein</fullName>
    </submittedName>
</protein>
<gene>
    <name evidence="2" type="ORF">RFI_14847</name>
</gene>
<dbReference type="AlphaFoldDB" id="X6N9C3"/>
<feature type="compositionally biased region" description="Polar residues" evidence="1">
    <location>
        <begin position="37"/>
        <end position="48"/>
    </location>
</feature>
<dbReference type="EMBL" id="ASPP01010814">
    <property type="protein sequence ID" value="ETO22354.1"/>
    <property type="molecule type" value="Genomic_DNA"/>
</dbReference>
<evidence type="ECO:0000313" key="2">
    <source>
        <dbReference type="EMBL" id="ETO22354.1"/>
    </source>
</evidence>
<comment type="caution">
    <text evidence="2">The sequence shown here is derived from an EMBL/GenBank/DDBJ whole genome shotgun (WGS) entry which is preliminary data.</text>
</comment>
<keyword evidence="3" id="KW-1185">Reference proteome</keyword>
<evidence type="ECO:0000256" key="1">
    <source>
        <dbReference type="SAM" id="MobiDB-lite"/>
    </source>
</evidence>
<feature type="compositionally biased region" description="Basic and acidic residues" evidence="1">
    <location>
        <begin position="1"/>
        <end position="12"/>
    </location>
</feature>
<feature type="region of interest" description="Disordered" evidence="1">
    <location>
        <begin position="1"/>
        <end position="48"/>
    </location>
</feature>
<evidence type="ECO:0000313" key="3">
    <source>
        <dbReference type="Proteomes" id="UP000023152"/>
    </source>
</evidence>
<proteinExistence type="predicted"/>
<organism evidence="2 3">
    <name type="scientific">Reticulomyxa filosa</name>
    <dbReference type="NCBI Taxonomy" id="46433"/>
    <lineage>
        <taxon>Eukaryota</taxon>
        <taxon>Sar</taxon>
        <taxon>Rhizaria</taxon>
        <taxon>Retaria</taxon>
        <taxon>Foraminifera</taxon>
        <taxon>Monothalamids</taxon>
        <taxon>Reticulomyxidae</taxon>
        <taxon>Reticulomyxa</taxon>
    </lineage>
</organism>
<reference evidence="2 3" key="1">
    <citation type="journal article" date="2013" name="Curr. Biol.">
        <title>The Genome of the Foraminiferan Reticulomyxa filosa.</title>
        <authorList>
            <person name="Glockner G."/>
            <person name="Hulsmann N."/>
            <person name="Schleicher M."/>
            <person name="Noegel A.A."/>
            <person name="Eichinger L."/>
            <person name="Gallinger C."/>
            <person name="Pawlowski J."/>
            <person name="Sierra R."/>
            <person name="Euteneuer U."/>
            <person name="Pillet L."/>
            <person name="Moustafa A."/>
            <person name="Platzer M."/>
            <person name="Groth M."/>
            <person name="Szafranski K."/>
            <person name="Schliwa M."/>
        </authorList>
    </citation>
    <scope>NUCLEOTIDE SEQUENCE [LARGE SCALE GENOMIC DNA]</scope>
</reference>
<accession>X6N9C3</accession>
<sequence>MCASDIKNHECDSSSDQEEPMDRPLPCYSPNVPVWSPKQTTSAISGNTYAKPKRSLTLSQKQFSRDISSNDLQMQQPLSRSLSMGELMPEQEKGDTCENDYPKHDAHKNSVTDLWPSASNRTKQNDPLQIRTTSRALQHIVPSLEDVLKDNLLCHHFELFLKTVHLKKKKKKKKKIF</sequence>
<dbReference type="Proteomes" id="UP000023152">
    <property type="component" value="Unassembled WGS sequence"/>
</dbReference>
<name>X6N9C3_RETFI</name>